<gene>
    <name evidence="5" type="ORF">GCM10007047_33410</name>
</gene>
<accession>A0A8J3GGE6</accession>
<dbReference type="PANTHER" id="PTHR35936:SF17">
    <property type="entry name" value="ARGININE-BINDING EXTRACELLULAR PROTEIN ARTP"/>
    <property type="match status" value="1"/>
</dbReference>
<evidence type="ECO:0000259" key="4">
    <source>
        <dbReference type="SMART" id="SM00079"/>
    </source>
</evidence>
<dbReference type="EMBL" id="BMXG01000032">
    <property type="protein sequence ID" value="GHC13371.1"/>
    <property type="molecule type" value="Genomic_DNA"/>
</dbReference>
<feature type="domain" description="Solute-binding protein family 3/N-terminal" evidence="3">
    <location>
        <begin position="38"/>
        <end position="260"/>
    </location>
</feature>
<dbReference type="Proteomes" id="UP000642829">
    <property type="component" value="Unassembled WGS sequence"/>
</dbReference>
<feature type="domain" description="Ionotropic glutamate receptor C-terminal" evidence="4">
    <location>
        <begin position="40"/>
        <end position="260"/>
    </location>
</feature>
<proteinExistence type="predicted"/>
<sequence length="261" mass="29174">MRLLKMIAQLGLCLLLPLSLIQGETEKPVAPSPFKTKPLRVGVTSDSPPLAFKVGDEMEGVEIDLARLLGKELGRPVVFVETPWGDQITALRENKTDIIMSGMTVTREREDLVAFSPPYLNFGQMSLVRKNIRARYTSVRSLLDTNGKVAVIPNTTGAAFVKENFKNAEIVSYDSPDAATDAVVRGQVDAFIYDSPVILWLAGKREMEDVVPVNINLTIEYLAWAMRQDDAKLQEQVAKAMMEFESDGRLQTVIDRWLPRY</sequence>
<evidence type="ECO:0000256" key="1">
    <source>
        <dbReference type="ARBA" id="ARBA00022729"/>
    </source>
</evidence>
<comment type="caution">
    <text evidence="5">The sequence shown here is derived from an EMBL/GenBank/DDBJ whole genome shotgun (WGS) entry which is preliminary data.</text>
</comment>
<feature type="chain" id="PRO_5035200105" evidence="2">
    <location>
        <begin position="22"/>
        <end position="261"/>
    </location>
</feature>
<organism evidence="5 6">
    <name type="scientific">Cerasicoccus arenae</name>
    <dbReference type="NCBI Taxonomy" id="424488"/>
    <lineage>
        <taxon>Bacteria</taxon>
        <taxon>Pseudomonadati</taxon>
        <taxon>Verrucomicrobiota</taxon>
        <taxon>Opitutia</taxon>
        <taxon>Puniceicoccales</taxon>
        <taxon>Cerasicoccaceae</taxon>
        <taxon>Cerasicoccus</taxon>
    </lineage>
</organism>
<dbReference type="SMART" id="SM00079">
    <property type="entry name" value="PBPe"/>
    <property type="match status" value="1"/>
</dbReference>
<dbReference type="InterPro" id="IPR001638">
    <property type="entry name" value="Solute-binding_3/MltF_N"/>
</dbReference>
<keyword evidence="6" id="KW-1185">Reference proteome</keyword>
<reference evidence="5" key="2">
    <citation type="submission" date="2020-09" db="EMBL/GenBank/DDBJ databases">
        <authorList>
            <person name="Sun Q."/>
            <person name="Kim S."/>
        </authorList>
    </citation>
    <scope>NUCLEOTIDE SEQUENCE</scope>
    <source>
        <strain evidence="5">KCTC 12870</strain>
    </source>
</reference>
<dbReference type="SMART" id="SM00062">
    <property type="entry name" value="PBPb"/>
    <property type="match status" value="1"/>
</dbReference>
<evidence type="ECO:0000256" key="2">
    <source>
        <dbReference type="SAM" id="SignalP"/>
    </source>
</evidence>
<dbReference type="SUPFAM" id="SSF53850">
    <property type="entry name" value="Periplasmic binding protein-like II"/>
    <property type="match status" value="1"/>
</dbReference>
<keyword evidence="1 2" id="KW-0732">Signal</keyword>
<protein>
    <submittedName>
        <fullName evidence="5">Amino acid ABC transporter substrate-binding protein</fullName>
    </submittedName>
</protein>
<dbReference type="Gene3D" id="3.40.190.10">
    <property type="entry name" value="Periplasmic binding protein-like II"/>
    <property type="match status" value="2"/>
</dbReference>
<feature type="signal peptide" evidence="2">
    <location>
        <begin position="1"/>
        <end position="21"/>
    </location>
</feature>
<dbReference type="GO" id="GO:0016020">
    <property type="term" value="C:membrane"/>
    <property type="evidence" value="ECO:0007669"/>
    <property type="project" value="InterPro"/>
</dbReference>
<dbReference type="InterPro" id="IPR001320">
    <property type="entry name" value="Iontro_rcpt_C"/>
</dbReference>
<evidence type="ECO:0000313" key="6">
    <source>
        <dbReference type="Proteomes" id="UP000642829"/>
    </source>
</evidence>
<dbReference type="PANTHER" id="PTHR35936">
    <property type="entry name" value="MEMBRANE-BOUND LYTIC MUREIN TRANSGLYCOSYLASE F"/>
    <property type="match status" value="1"/>
</dbReference>
<evidence type="ECO:0000259" key="3">
    <source>
        <dbReference type="SMART" id="SM00062"/>
    </source>
</evidence>
<evidence type="ECO:0000313" key="5">
    <source>
        <dbReference type="EMBL" id="GHC13371.1"/>
    </source>
</evidence>
<dbReference type="GO" id="GO:0015276">
    <property type="term" value="F:ligand-gated monoatomic ion channel activity"/>
    <property type="evidence" value="ECO:0007669"/>
    <property type="project" value="InterPro"/>
</dbReference>
<name>A0A8J3GGE6_9BACT</name>
<dbReference type="AlphaFoldDB" id="A0A8J3GGE6"/>
<dbReference type="RefSeq" id="WP_189517417.1">
    <property type="nucleotide sequence ID" value="NZ_BMXG01000032.1"/>
</dbReference>
<reference evidence="5" key="1">
    <citation type="journal article" date="2014" name="Int. J. Syst. Evol. Microbiol.">
        <title>Complete genome sequence of Corynebacterium casei LMG S-19264T (=DSM 44701T), isolated from a smear-ripened cheese.</title>
        <authorList>
            <consortium name="US DOE Joint Genome Institute (JGI-PGF)"/>
            <person name="Walter F."/>
            <person name="Albersmeier A."/>
            <person name="Kalinowski J."/>
            <person name="Ruckert C."/>
        </authorList>
    </citation>
    <scope>NUCLEOTIDE SEQUENCE</scope>
    <source>
        <strain evidence="5">KCTC 12870</strain>
    </source>
</reference>
<dbReference type="Pfam" id="PF00497">
    <property type="entry name" value="SBP_bac_3"/>
    <property type="match status" value="1"/>
</dbReference>